<reference evidence="1" key="1">
    <citation type="submission" date="2021-05" db="EMBL/GenBank/DDBJ databases">
        <authorList>
            <person name="Pietrasiak N."/>
            <person name="Ward R."/>
            <person name="Stajich J.E."/>
            <person name="Kurbessoian T."/>
        </authorList>
    </citation>
    <scope>NUCLEOTIDE SEQUENCE</scope>
    <source>
        <strain evidence="1">CPER-KK1</strain>
    </source>
</reference>
<reference evidence="1" key="2">
    <citation type="journal article" date="2022" name="Microbiol. Resour. Announc.">
        <title>Metagenome Sequencing to Explore Phylogenomics of Terrestrial Cyanobacteria.</title>
        <authorList>
            <person name="Ward R.D."/>
            <person name="Stajich J.E."/>
            <person name="Johansen J.R."/>
            <person name="Huntemann M."/>
            <person name="Clum A."/>
            <person name="Foster B."/>
            <person name="Foster B."/>
            <person name="Roux S."/>
            <person name="Palaniappan K."/>
            <person name="Varghese N."/>
            <person name="Mukherjee S."/>
            <person name="Reddy T.B.K."/>
            <person name="Daum C."/>
            <person name="Copeland A."/>
            <person name="Chen I.A."/>
            <person name="Ivanova N.N."/>
            <person name="Kyrpides N.C."/>
            <person name="Shapiro N."/>
            <person name="Eloe-Fadrosh E.A."/>
            <person name="Pietrasiak N."/>
        </authorList>
    </citation>
    <scope>NUCLEOTIDE SEQUENCE</scope>
    <source>
        <strain evidence="1">CPER-KK1</strain>
    </source>
</reference>
<gene>
    <name evidence="1" type="ORF">KME25_31430</name>
</gene>
<dbReference type="EMBL" id="JAHHIF010000075">
    <property type="protein sequence ID" value="MBW4548881.1"/>
    <property type="molecule type" value="Genomic_DNA"/>
</dbReference>
<protein>
    <submittedName>
        <fullName evidence="1">Uncharacterized protein</fullName>
    </submittedName>
</protein>
<name>A0A951UEK2_9CYAN</name>
<dbReference type="Proteomes" id="UP000753908">
    <property type="component" value="Unassembled WGS sequence"/>
</dbReference>
<sequence length="71" mass="7860">MVSDALRERALGGVTTFFFLGQFLSPIFSQPLSEQIGLGTTYTCRWTTAAACSYFCGDETADDCFDKQFPK</sequence>
<dbReference type="AlphaFoldDB" id="A0A951UEK2"/>
<evidence type="ECO:0000313" key="2">
    <source>
        <dbReference type="Proteomes" id="UP000753908"/>
    </source>
</evidence>
<comment type="caution">
    <text evidence="1">The sequence shown here is derived from an EMBL/GenBank/DDBJ whole genome shotgun (WGS) entry which is preliminary data.</text>
</comment>
<organism evidence="1 2">
    <name type="scientific">Symplocastrum torsivum CPER-KK1</name>
    <dbReference type="NCBI Taxonomy" id="450513"/>
    <lineage>
        <taxon>Bacteria</taxon>
        <taxon>Bacillati</taxon>
        <taxon>Cyanobacteriota</taxon>
        <taxon>Cyanophyceae</taxon>
        <taxon>Oscillatoriophycideae</taxon>
        <taxon>Oscillatoriales</taxon>
        <taxon>Microcoleaceae</taxon>
        <taxon>Symplocastrum</taxon>
    </lineage>
</organism>
<proteinExistence type="predicted"/>
<accession>A0A951UEK2</accession>
<evidence type="ECO:0000313" key="1">
    <source>
        <dbReference type="EMBL" id="MBW4548881.1"/>
    </source>
</evidence>